<protein>
    <submittedName>
        <fullName evidence="1">Uncharacterized protein</fullName>
    </submittedName>
</protein>
<sequence>MAKYDELKLRQMLFEDPMNYPESLPDELMKRVLNGTSFYTLPGGTGRAMTPSGDWSAANEQARINMIAREEKARKSRDFAATWGPETQAGILAREDDILARAKKIAQAKEDIARFEKGKGKGVWDPSNLISHIKGNVILEHEGQIEEQKKWIRNARKELGVMGALDKEIEGYKTKEEAEKALAQKRSFELQKQAAGQDFTKTAAGAILKSKTEIQKAFIVNQGKISPQDQMQFKILDSQLKGVIGPDERKNIIKKMDQIASAGTAPSGKGISTTQQGATTPTGAVVGRTKDGRVFMQTGQGKGTLDGIPVTFNPTDGNITYDITGKDVISLLPKRPDIGEIAKRVREEIGSDTAKVTQENIRNLYARAAKSGDWELRKIFENLVGNFPSKSAVSAITGEQASEENITKVMKEKGYTAIQARNWLKLQAARKKGEEEAKESF</sequence>
<name>A0A6M3J287_9ZZZZ</name>
<proteinExistence type="predicted"/>
<reference evidence="1" key="1">
    <citation type="submission" date="2020-03" db="EMBL/GenBank/DDBJ databases">
        <title>The deep terrestrial virosphere.</title>
        <authorList>
            <person name="Holmfeldt K."/>
            <person name="Nilsson E."/>
            <person name="Simone D."/>
            <person name="Lopez-Fernandez M."/>
            <person name="Wu X."/>
            <person name="de Brujin I."/>
            <person name="Lundin D."/>
            <person name="Andersson A."/>
            <person name="Bertilsson S."/>
            <person name="Dopson M."/>
        </authorList>
    </citation>
    <scope>NUCLEOTIDE SEQUENCE</scope>
    <source>
        <strain evidence="1">MM415B00672</strain>
    </source>
</reference>
<dbReference type="AlphaFoldDB" id="A0A6M3J287"/>
<gene>
    <name evidence="1" type="ORF">MM415B00672_0010</name>
</gene>
<organism evidence="1">
    <name type="scientific">viral metagenome</name>
    <dbReference type="NCBI Taxonomy" id="1070528"/>
    <lineage>
        <taxon>unclassified sequences</taxon>
        <taxon>metagenomes</taxon>
        <taxon>organismal metagenomes</taxon>
    </lineage>
</organism>
<evidence type="ECO:0000313" key="1">
    <source>
        <dbReference type="EMBL" id="QJA62992.1"/>
    </source>
</evidence>
<dbReference type="EMBL" id="MT141487">
    <property type="protein sequence ID" value="QJA62992.1"/>
    <property type="molecule type" value="Genomic_DNA"/>
</dbReference>
<accession>A0A6M3J287</accession>